<dbReference type="Proteomes" id="UP000309174">
    <property type="component" value="Unassembled WGS sequence"/>
</dbReference>
<reference evidence="2 3" key="1">
    <citation type="submission" date="2019-05" db="EMBL/GenBank/DDBJ databases">
        <title>Draft genome sequence of Actinomadura sp. 14C53.</title>
        <authorList>
            <person name="Saricaoglu S."/>
            <person name="Isik K."/>
        </authorList>
    </citation>
    <scope>NUCLEOTIDE SEQUENCE [LARGE SCALE GENOMIC DNA]</scope>
    <source>
        <strain evidence="2 3">14C53</strain>
    </source>
</reference>
<dbReference type="AlphaFoldDB" id="A0A5C4J1E6"/>
<organism evidence="2 3">
    <name type="scientific">Actinomadura soli</name>
    <dbReference type="NCBI Taxonomy" id="2508997"/>
    <lineage>
        <taxon>Bacteria</taxon>
        <taxon>Bacillati</taxon>
        <taxon>Actinomycetota</taxon>
        <taxon>Actinomycetes</taxon>
        <taxon>Streptosporangiales</taxon>
        <taxon>Thermomonosporaceae</taxon>
        <taxon>Actinomadura</taxon>
    </lineage>
</organism>
<keyword evidence="1" id="KW-1133">Transmembrane helix</keyword>
<evidence type="ECO:0000313" key="2">
    <source>
        <dbReference type="EMBL" id="TMQ90522.1"/>
    </source>
</evidence>
<evidence type="ECO:0000313" key="3">
    <source>
        <dbReference type="Proteomes" id="UP000309174"/>
    </source>
</evidence>
<proteinExistence type="predicted"/>
<protein>
    <submittedName>
        <fullName evidence="2">Uncharacterized protein</fullName>
    </submittedName>
</protein>
<name>A0A5C4J1E6_9ACTN</name>
<sequence length="123" mass="13114">MTENDERRHCLIVFLSSFGPGGPAVLIAVPSSFGPWRPSIVERCVRSLHRFGSPGGSLRDQVLASLEPAFGRDRGGFGCCVVAVVVAVVAQRGALSWLRGGGHTLYLDALRPRTKATGKLEAL</sequence>
<comment type="caution">
    <text evidence="2">The sequence shown here is derived from an EMBL/GenBank/DDBJ whole genome shotgun (WGS) entry which is preliminary data.</text>
</comment>
<dbReference type="RefSeq" id="WP_138649506.1">
    <property type="nucleotide sequence ID" value="NZ_VCKW01000283.1"/>
</dbReference>
<accession>A0A5C4J1E6</accession>
<keyword evidence="3" id="KW-1185">Reference proteome</keyword>
<keyword evidence="1" id="KW-0472">Membrane</keyword>
<keyword evidence="1" id="KW-0812">Transmembrane</keyword>
<feature type="transmembrane region" description="Helical" evidence="1">
    <location>
        <begin position="12"/>
        <end position="33"/>
    </location>
</feature>
<dbReference type="EMBL" id="VCKW01000283">
    <property type="protein sequence ID" value="TMQ90522.1"/>
    <property type="molecule type" value="Genomic_DNA"/>
</dbReference>
<evidence type="ECO:0000256" key="1">
    <source>
        <dbReference type="SAM" id="Phobius"/>
    </source>
</evidence>
<gene>
    <name evidence="2" type="ORF">ETD83_35065</name>
</gene>